<feature type="compositionally biased region" description="Polar residues" evidence="1">
    <location>
        <begin position="246"/>
        <end position="273"/>
    </location>
</feature>
<dbReference type="AlphaFoldDB" id="A0ABD2BHP5"/>
<evidence type="ECO:0000313" key="4">
    <source>
        <dbReference type="Proteomes" id="UP001607303"/>
    </source>
</evidence>
<feature type="transmembrane region" description="Helical" evidence="2">
    <location>
        <begin position="84"/>
        <end position="103"/>
    </location>
</feature>
<evidence type="ECO:0000313" key="3">
    <source>
        <dbReference type="EMBL" id="KAL2732286.1"/>
    </source>
</evidence>
<keyword evidence="2" id="KW-0812">Transmembrane</keyword>
<protein>
    <submittedName>
        <fullName evidence="3">OCAD1 protein</fullName>
    </submittedName>
</protein>
<dbReference type="Proteomes" id="UP001607303">
    <property type="component" value="Unassembled WGS sequence"/>
</dbReference>
<feature type="transmembrane region" description="Helical" evidence="2">
    <location>
        <begin position="109"/>
        <end position="128"/>
    </location>
</feature>
<reference evidence="3 4" key="1">
    <citation type="journal article" date="2024" name="Ann. Entomol. Soc. Am.">
        <title>Genomic analyses of the southern and eastern yellowjacket wasps (Hymenoptera: Vespidae) reveal evolutionary signatures of social life.</title>
        <authorList>
            <person name="Catto M.A."/>
            <person name="Caine P.B."/>
            <person name="Orr S.E."/>
            <person name="Hunt B.G."/>
            <person name="Goodisman M.A.D."/>
        </authorList>
    </citation>
    <scope>NUCLEOTIDE SEQUENCE [LARGE SCALE GENOMIC DNA]</scope>
    <source>
        <strain evidence="3">232</strain>
        <tissue evidence="3">Head and thorax</tissue>
    </source>
</reference>
<feature type="region of interest" description="Disordered" evidence="1">
    <location>
        <begin position="221"/>
        <end position="283"/>
    </location>
</feature>
<organism evidence="3 4">
    <name type="scientific">Vespula maculifrons</name>
    <name type="common">Eastern yellow jacket</name>
    <name type="synonym">Wasp</name>
    <dbReference type="NCBI Taxonomy" id="7453"/>
    <lineage>
        <taxon>Eukaryota</taxon>
        <taxon>Metazoa</taxon>
        <taxon>Ecdysozoa</taxon>
        <taxon>Arthropoda</taxon>
        <taxon>Hexapoda</taxon>
        <taxon>Insecta</taxon>
        <taxon>Pterygota</taxon>
        <taxon>Neoptera</taxon>
        <taxon>Endopterygota</taxon>
        <taxon>Hymenoptera</taxon>
        <taxon>Apocrita</taxon>
        <taxon>Aculeata</taxon>
        <taxon>Vespoidea</taxon>
        <taxon>Vespidae</taxon>
        <taxon>Vespinae</taxon>
        <taxon>Vespula</taxon>
    </lineage>
</organism>
<evidence type="ECO:0000256" key="1">
    <source>
        <dbReference type="SAM" id="MobiDB-lite"/>
    </source>
</evidence>
<accession>A0ABD2BHP5</accession>
<keyword evidence="2" id="KW-1133">Transmembrane helix</keyword>
<dbReference type="EMBL" id="JAYRBN010000075">
    <property type="protein sequence ID" value="KAL2732286.1"/>
    <property type="molecule type" value="Genomic_DNA"/>
</dbReference>
<name>A0ABD2BHP5_VESMC</name>
<proteinExistence type="predicted"/>
<keyword evidence="4" id="KW-1185">Reference proteome</keyword>
<sequence>MKINKQEKEKKIWGTIVLDIWYPCTFLEKYISINMSDELRRERLRELLTKIYASINVSSLNREISAETLDEITKCMLGPESRKTTYIGALIGSAIGSVIPFMIEPLKKSFIVFTLVGGIYGSVIARYFHGKDCLSIVDNHPRNTYRQPRKNKPFEVETPLERESIKKGSSIDIEAFQQIDQQDDGFSSVNTREYQPVISADVPEKKEKQISEGITYDELRRRNRDSFQSGNIQHRYAKRTVDSKESQSTQNQDFKSEFNTESDLFPMPSSTGNHKTKYGDIWD</sequence>
<comment type="caution">
    <text evidence="3">The sequence shown here is derived from an EMBL/GenBank/DDBJ whole genome shotgun (WGS) entry which is preliminary data.</text>
</comment>
<gene>
    <name evidence="3" type="ORF">V1477_014527</name>
</gene>
<evidence type="ECO:0000256" key="2">
    <source>
        <dbReference type="SAM" id="Phobius"/>
    </source>
</evidence>
<keyword evidence="2" id="KW-0472">Membrane</keyword>